<dbReference type="PANTHER" id="PTHR46797">
    <property type="entry name" value="HTH-TYPE TRANSCRIPTIONAL REGULATOR"/>
    <property type="match status" value="1"/>
</dbReference>
<evidence type="ECO:0000313" key="4">
    <source>
        <dbReference type="Proteomes" id="UP000261080"/>
    </source>
</evidence>
<dbReference type="Pfam" id="PF01381">
    <property type="entry name" value="HTH_3"/>
    <property type="match status" value="1"/>
</dbReference>
<dbReference type="SMART" id="SM00530">
    <property type="entry name" value="HTH_XRE"/>
    <property type="match status" value="1"/>
</dbReference>
<evidence type="ECO:0000256" key="1">
    <source>
        <dbReference type="ARBA" id="ARBA00023125"/>
    </source>
</evidence>
<dbReference type="Proteomes" id="UP000261080">
    <property type="component" value="Unassembled WGS sequence"/>
</dbReference>
<dbReference type="CDD" id="cd00093">
    <property type="entry name" value="HTH_XRE"/>
    <property type="match status" value="1"/>
</dbReference>
<dbReference type="InterPro" id="IPR011051">
    <property type="entry name" value="RmlC_Cupin_sf"/>
</dbReference>
<dbReference type="Gene3D" id="1.10.260.40">
    <property type="entry name" value="lambda repressor-like DNA-binding domains"/>
    <property type="match status" value="1"/>
</dbReference>
<name>A0A3E3K665_9FIRM</name>
<dbReference type="InterPro" id="IPR014710">
    <property type="entry name" value="RmlC-like_jellyroll"/>
</dbReference>
<dbReference type="InterPro" id="IPR001387">
    <property type="entry name" value="Cro/C1-type_HTH"/>
</dbReference>
<dbReference type="EMBL" id="QVLX01000001">
    <property type="protein sequence ID" value="RGE90083.1"/>
    <property type="molecule type" value="Genomic_DNA"/>
</dbReference>
<dbReference type="InterPro" id="IPR050807">
    <property type="entry name" value="TransReg_Diox_bact_type"/>
</dbReference>
<comment type="caution">
    <text evidence="3">The sequence shown here is derived from an EMBL/GenBank/DDBJ whole genome shotgun (WGS) entry which is preliminary data.</text>
</comment>
<dbReference type="GO" id="GO:0003677">
    <property type="term" value="F:DNA binding"/>
    <property type="evidence" value="ECO:0007669"/>
    <property type="project" value="UniProtKB-KW"/>
</dbReference>
<dbReference type="SUPFAM" id="SSF51182">
    <property type="entry name" value="RmlC-like cupins"/>
    <property type="match status" value="1"/>
</dbReference>
<keyword evidence="4" id="KW-1185">Reference proteome</keyword>
<dbReference type="RefSeq" id="WP_024732491.1">
    <property type="nucleotide sequence ID" value="NZ_BAABYU010000001.1"/>
</dbReference>
<gene>
    <name evidence="3" type="ORF">DW016_02195</name>
</gene>
<keyword evidence="1" id="KW-0238">DNA-binding</keyword>
<organism evidence="3 4">
    <name type="scientific">Sellimonas intestinalis</name>
    <dbReference type="NCBI Taxonomy" id="1653434"/>
    <lineage>
        <taxon>Bacteria</taxon>
        <taxon>Bacillati</taxon>
        <taxon>Bacillota</taxon>
        <taxon>Clostridia</taxon>
        <taxon>Lachnospirales</taxon>
        <taxon>Lachnospiraceae</taxon>
        <taxon>Sellimonas</taxon>
    </lineage>
</organism>
<dbReference type="GO" id="GO:0005829">
    <property type="term" value="C:cytosol"/>
    <property type="evidence" value="ECO:0007669"/>
    <property type="project" value="TreeGrafter"/>
</dbReference>
<dbReference type="CDD" id="cd02209">
    <property type="entry name" value="cupin_XRE_C"/>
    <property type="match status" value="1"/>
</dbReference>
<dbReference type="InterPro" id="IPR010982">
    <property type="entry name" value="Lambda_DNA-bd_dom_sf"/>
</dbReference>
<dbReference type="PANTHER" id="PTHR46797:SF2">
    <property type="entry name" value="TRANSCRIPTIONAL REGULATOR"/>
    <property type="match status" value="1"/>
</dbReference>
<dbReference type="Gene3D" id="2.60.120.10">
    <property type="entry name" value="Jelly Rolls"/>
    <property type="match status" value="1"/>
</dbReference>
<dbReference type="OrthoDB" id="9814553at2"/>
<dbReference type="AlphaFoldDB" id="A0A3E3K665"/>
<reference evidence="3 4" key="1">
    <citation type="submission" date="2018-08" db="EMBL/GenBank/DDBJ databases">
        <title>A genome reference for cultivated species of the human gut microbiota.</title>
        <authorList>
            <person name="Zou Y."/>
            <person name="Xue W."/>
            <person name="Luo G."/>
        </authorList>
    </citation>
    <scope>NUCLEOTIDE SEQUENCE [LARGE SCALE GENOMIC DNA]</scope>
    <source>
        <strain evidence="3 4">AF37-2AT</strain>
    </source>
</reference>
<sequence>MEIGKKLKELRLQNDLTLRDLASRSELTKGFLSQVERGQTTPSIATLEDILEALGSNLSDFFREEEETQIVFPTQDFFVDEQEHYTIEWIVPNAQKNQMEPIILTLHSHRKSQVISSYQGQEFGYVLKGSVTIVQEGGRKYKVKAQETFYMDGSKSHYLYNHGAGDAKILWITTPPVF</sequence>
<proteinExistence type="predicted"/>
<dbReference type="InterPro" id="IPR013096">
    <property type="entry name" value="Cupin_2"/>
</dbReference>
<dbReference type="GeneID" id="97192631"/>
<dbReference type="SUPFAM" id="SSF47413">
    <property type="entry name" value="lambda repressor-like DNA-binding domains"/>
    <property type="match status" value="1"/>
</dbReference>
<protein>
    <submittedName>
        <fullName evidence="3">Helix-turn-helix domain-containing protein</fullName>
    </submittedName>
</protein>
<dbReference type="Pfam" id="PF07883">
    <property type="entry name" value="Cupin_2"/>
    <property type="match status" value="1"/>
</dbReference>
<evidence type="ECO:0000259" key="2">
    <source>
        <dbReference type="PROSITE" id="PS50943"/>
    </source>
</evidence>
<evidence type="ECO:0000313" key="3">
    <source>
        <dbReference type="EMBL" id="RGE90083.1"/>
    </source>
</evidence>
<feature type="domain" description="HTH cro/C1-type" evidence="2">
    <location>
        <begin position="7"/>
        <end position="61"/>
    </location>
</feature>
<accession>A0A3E3K665</accession>
<dbReference type="PROSITE" id="PS50943">
    <property type="entry name" value="HTH_CROC1"/>
    <property type="match status" value="1"/>
</dbReference>
<dbReference type="GO" id="GO:0003700">
    <property type="term" value="F:DNA-binding transcription factor activity"/>
    <property type="evidence" value="ECO:0007669"/>
    <property type="project" value="TreeGrafter"/>
</dbReference>